<dbReference type="Gene3D" id="2.40.30.170">
    <property type="match status" value="1"/>
</dbReference>
<dbReference type="RefSeq" id="WP_138950223.1">
    <property type="nucleotide sequence ID" value="NZ_CP040749.1"/>
</dbReference>
<protein>
    <submittedName>
        <fullName evidence="1">HlyD family efflux transporter periplasmic adaptor subunit</fullName>
    </submittedName>
</protein>
<dbReference type="GO" id="GO:0015562">
    <property type="term" value="F:efflux transmembrane transporter activity"/>
    <property type="evidence" value="ECO:0007669"/>
    <property type="project" value="TreeGrafter"/>
</dbReference>
<dbReference type="Proteomes" id="UP000306229">
    <property type="component" value="Chromosome"/>
</dbReference>
<evidence type="ECO:0000313" key="2">
    <source>
        <dbReference type="Proteomes" id="UP000306229"/>
    </source>
</evidence>
<dbReference type="KEGG" id="fbe:FF125_13290"/>
<dbReference type="PANTHER" id="PTHR30469:SF15">
    <property type="entry name" value="HLYD FAMILY OF SECRETION PROTEINS"/>
    <property type="match status" value="1"/>
</dbReference>
<dbReference type="PANTHER" id="PTHR30469">
    <property type="entry name" value="MULTIDRUG RESISTANCE PROTEIN MDTA"/>
    <property type="match status" value="1"/>
</dbReference>
<dbReference type="OrthoDB" id="1114717at2"/>
<accession>A0A5B7TRK8</accession>
<reference evidence="1 2" key="1">
    <citation type="submission" date="2019-05" db="EMBL/GenBank/DDBJ databases">
        <title>Algicella ahnfeltiae gen. nov., sp. nov., a novel marine bacterium of the family Flavobacteriaceae isolated from a red alga.</title>
        <authorList>
            <person name="Nedashkovskaya O.I."/>
            <person name="Kukhlevskiy A.D."/>
            <person name="Kim S.-G."/>
            <person name="Zhukova N.V."/>
            <person name="Mikhailov V.V."/>
        </authorList>
    </citation>
    <scope>NUCLEOTIDE SEQUENCE [LARGE SCALE GENOMIC DNA]</scope>
    <source>
        <strain evidence="1 2">10Alg115</strain>
    </source>
</reference>
<organism evidence="1 2">
    <name type="scientific">Aureibaculum algae</name>
    <dbReference type="NCBI Taxonomy" id="2584122"/>
    <lineage>
        <taxon>Bacteria</taxon>
        <taxon>Pseudomonadati</taxon>
        <taxon>Bacteroidota</taxon>
        <taxon>Flavobacteriia</taxon>
        <taxon>Flavobacteriales</taxon>
        <taxon>Flavobacteriaceae</taxon>
        <taxon>Aureibaculum</taxon>
    </lineage>
</organism>
<dbReference type="Gene3D" id="1.10.287.470">
    <property type="entry name" value="Helix hairpin bin"/>
    <property type="match status" value="1"/>
</dbReference>
<dbReference type="GO" id="GO:1990281">
    <property type="term" value="C:efflux pump complex"/>
    <property type="evidence" value="ECO:0007669"/>
    <property type="project" value="TreeGrafter"/>
</dbReference>
<proteinExistence type="predicted"/>
<dbReference type="Gene3D" id="2.40.50.100">
    <property type="match status" value="1"/>
</dbReference>
<dbReference type="SUPFAM" id="SSF111369">
    <property type="entry name" value="HlyD-like secretion proteins"/>
    <property type="match status" value="1"/>
</dbReference>
<keyword evidence="2" id="KW-1185">Reference proteome</keyword>
<name>A0A5B7TRK8_9FLAO</name>
<dbReference type="AlphaFoldDB" id="A0A5B7TRK8"/>
<sequence>MRKILSIILSVILLAGAILLANYFIKNKNKPKPKFDKIIKTVAIDTVKNGEVPIIISASGNLVAKNKIELYSEVQGVLSTVGKDFKAGTNYQKGQIILKINSDEFYASLQSQKSNLYNLVTSIMPDIRLDFPKEFEKWQSYLQSFDLNKATPKLPEYGSDKEKYFISGRNITTTYYSVKNLEVKLGKYQIRAPYNGILTEALVTPGTLIRSGQKLGEFIDPSVYEMEVNISSEFSNLLKVGNAVSLHDLENTQSFTGKVIRVNGKIDQTSQTLKAYIEVKDKSLKEGMYLEADLTAKSEHNAYKIDRKLLIDNTSVYVVNDTLLELKSVNPVYFEAESVIIKGLPDNTQLLANPVSGAYNGMPVKVNTEKK</sequence>
<evidence type="ECO:0000313" key="1">
    <source>
        <dbReference type="EMBL" id="QCX39365.1"/>
    </source>
</evidence>
<gene>
    <name evidence="1" type="ORF">FF125_13290</name>
</gene>
<dbReference type="EMBL" id="CP040749">
    <property type="protein sequence ID" value="QCX39365.1"/>
    <property type="molecule type" value="Genomic_DNA"/>
</dbReference>